<evidence type="ECO:0000256" key="4">
    <source>
        <dbReference type="ARBA" id="ARBA00022722"/>
    </source>
</evidence>
<feature type="domain" description="DDE Tnp4" evidence="8">
    <location>
        <begin position="151"/>
        <end position="272"/>
    </location>
</feature>
<name>A0A9N9D4U1_9GLOM</name>
<evidence type="ECO:0000256" key="3">
    <source>
        <dbReference type="ARBA" id="ARBA00006958"/>
    </source>
</evidence>
<dbReference type="InterPro" id="IPR045249">
    <property type="entry name" value="HARBI1-like"/>
</dbReference>
<feature type="non-terminal residue" evidence="9">
    <location>
        <position position="325"/>
    </location>
</feature>
<organism evidence="9 10">
    <name type="scientific">Paraglomus occultum</name>
    <dbReference type="NCBI Taxonomy" id="144539"/>
    <lineage>
        <taxon>Eukaryota</taxon>
        <taxon>Fungi</taxon>
        <taxon>Fungi incertae sedis</taxon>
        <taxon>Mucoromycota</taxon>
        <taxon>Glomeromycotina</taxon>
        <taxon>Glomeromycetes</taxon>
        <taxon>Paraglomerales</taxon>
        <taxon>Paraglomeraceae</taxon>
        <taxon>Paraglomus</taxon>
    </lineage>
</organism>
<dbReference type="GO" id="GO:0004518">
    <property type="term" value="F:nuclease activity"/>
    <property type="evidence" value="ECO:0007669"/>
    <property type="project" value="UniProtKB-KW"/>
</dbReference>
<evidence type="ECO:0000259" key="8">
    <source>
        <dbReference type="Pfam" id="PF13359"/>
    </source>
</evidence>
<dbReference type="InterPro" id="IPR027806">
    <property type="entry name" value="HARBI1_dom"/>
</dbReference>
<dbReference type="GO" id="GO:0046872">
    <property type="term" value="F:metal ion binding"/>
    <property type="evidence" value="ECO:0007669"/>
    <property type="project" value="UniProtKB-KW"/>
</dbReference>
<comment type="subcellular location">
    <subcellularLocation>
        <location evidence="2">Nucleus</location>
    </subcellularLocation>
</comment>
<evidence type="ECO:0000256" key="7">
    <source>
        <dbReference type="ARBA" id="ARBA00023242"/>
    </source>
</evidence>
<accession>A0A9N9D4U1</accession>
<keyword evidence="7" id="KW-0539">Nucleus</keyword>
<dbReference type="EMBL" id="CAJVPJ010002502">
    <property type="protein sequence ID" value="CAG8622990.1"/>
    <property type="molecule type" value="Genomic_DNA"/>
</dbReference>
<dbReference type="Proteomes" id="UP000789572">
    <property type="component" value="Unassembled WGS sequence"/>
</dbReference>
<protein>
    <submittedName>
        <fullName evidence="9">3112_t:CDS:1</fullName>
    </submittedName>
</protein>
<evidence type="ECO:0000313" key="9">
    <source>
        <dbReference type="EMBL" id="CAG8622990.1"/>
    </source>
</evidence>
<sequence length="325" mass="37255">ALKAQQDFDKILIEIELASLLDSKPNLTRACRLLRPKTMAYWTDIFPHLNDESEYNNFKSHFRIRRSTFNQLLSVLHQHPNYAFTPFQPQIPLEMQVAVVIQRFEPYGISSIGANVQQVIEGFAPPEFGQRIPNVIGAVYGTHIPIQHDTESFTYIYSGQPGSVHDARAFKQSDFWEEVMKDVRKRFSDNTHLLGDSAFSLMPWLLVPFKESGRQRLTHAQKRYNRAHSSARMAVERAFGKLKARWRILKNGMKVIDSTAVDITDVCCILHNLCINCCDFWETAENTDGDDDINSIDSDISVDVYTTHCGETKRNQLVSQFSHDV</sequence>
<keyword evidence="4" id="KW-0540">Nuclease</keyword>
<comment type="cofactor">
    <cofactor evidence="1">
        <name>a divalent metal cation</name>
        <dbReference type="ChEBI" id="CHEBI:60240"/>
    </cofactor>
</comment>
<keyword evidence="6" id="KW-0378">Hydrolase</keyword>
<dbReference type="GO" id="GO:0005634">
    <property type="term" value="C:nucleus"/>
    <property type="evidence" value="ECO:0007669"/>
    <property type="project" value="UniProtKB-SubCell"/>
</dbReference>
<evidence type="ECO:0000256" key="1">
    <source>
        <dbReference type="ARBA" id="ARBA00001968"/>
    </source>
</evidence>
<proteinExistence type="inferred from homology"/>
<comment type="similarity">
    <text evidence="3">Belongs to the HARBI1 family.</text>
</comment>
<dbReference type="GO" id="GO:0016787">
    <property type="term" value="F:hydrolase activity"/>
    <property type="evidence" value="ECO:0007669"/>
    <property type="project" value="UniProtKB-KW"/>
</dbReference>
<keyword evidence="5" id="KW-0479">Metal-binding</keyword>
<gene>
    <name evidence="9" type="ORF">POCULU_LOCUS8514</name>
</gene>
<evidence type="ECO:0000256" key="2">
    <source>
        <dbReference type="ARBA" id="ARBA00004123"/>
    </source>
</evidence>
<comment type="caution">
    <text evidence="9">The sequence shown here is derived from an EMBL/GenBank/DDBJ whole genome shotgun (WGS) entry which is preliminary data.</text>
</comment>
<dbReference type="PANTHER" id="PTHR22930">
    <property type="match status" value="1"/>
</dbReference>
<dbReference type="PANTHER" id="PTHR22930:SF85">
    <property type="entry name" value="GH03217P-RELATED"/>
    <property type="match status" value="1"/>
</dbReference>
<keyword evidence="10" id="KW-1185">Reference proteome</keyword>
<evidence type="ECO:0000313" key="10">
    <source>
        <dbReference type="Proteomes" id="UP000789572"/>
    </source>
</evidence>
<dbReference type="Pfam" id="PF13359">
    <property type="entry name" value="DDE_Tnp_4"/>
    <property type="match status" value="1"/>
</dbReference>
<dbReference type="AlphaFoldDB" id="A0A9N9D4U1"/>
<evidence type="ECO:0000256" key="6">
    <source>
        <dbReference type="ARBA" id="ARBA00022801"/>
    </source>
</evidence>
<reference evidence="9" key="1">
    <citation type="submission" date="2021-06" db="EMBL/GenBank/DDBJ databases">
        <authorList>
            <person name="Kallberg Y."/>
            <person name="Tangrot J."/>
            <person name="Rosling A."/>
        </authorList>
    </citation>
    <scope>NUCLEOTIDE SEQUENCE</scope>
    <source>
        <strain evidence="9">IA702</strain>
    </source>
</reference>
<dbReference type="OrthoDB" id="2445244at2759"/>
<evidence type="ECO:0000256" key="5">
    <source>
        <dbReference type="ARBA" id="ARBA00022723"/>
    </source>
</evidence>